<reference evidence="3 4" key="1">
    <citation type="submission" date="2015-04" db="EMBL/GenBank/DDBJ databases">
        <title>Draft genome of the roundworm Trichinella nativa.</title>
        <authorList>
            <person name="Mitreva M."/>
        </authorList>
    </citation>
    <scope>NUCLEOTIDE SEQUENCE [LARGE SCALE GENOMIC DNA]</scope>
    <source>
        <strain evidence="3 4">ISS45</strain>
    </source>
</reference>
<accession>A0A1Y3EP92</accession>
<protein>
    <submittedName>
        <fullName evidence="3">Uncharacterized protein</fullName>
    </submittedName>
</protein>
<evidence type="ECO:0000256" key="1">
    <source>
        <dbReference type="SAM" id="Coils"/>
    </source>
</evidence>
<feature type="region of interest" description="Disordered" evidence="2">
    <location>
        <begin position="1"/>
        <end position="35"/>
    </location>
</feature>
<evidence type="ECO:0000313" key="4">
    <source>
        <dbReference type="Proteomes" id="UP000243006"/>
    </source>
</evidence>
<name>A0A1Y3EP92_9BILA</name>
<feature type="compositionally biased region" description="Acidic residues" evidence="2">
    <location>
        <begin position="26"/>
        <end position="35"/>
    </location>
</feature>
<sequence length="306" mass="35624">MEEKSRSSGSITPECKNEDNLKRNDEVDDPLSEDDSNSCLYQDLFLEDAIDDQEQVEILKYRKKELDRLHNEQKQLEMEKAKLIEEVNVGVKNLHSCMVMARCRVHRCEVDLENEQAFLSFQCDGVCPCCSTVIVQDRSNVPRPQYVTFLNPANAVRLQFRNSESMKQWFTEHGILKSADGLPVSFESDPLYFYTGETTVSLRDVQSLIINRCSYFSKNQPLMVSEWEVRPINFVQRFVMQPTTFSLICPVRQNLSENVHYFMNNGKKEHISSNTFRQGQHEQTLQHFQFLKYASLCLTVELLDCF</sequence>
<evidence type="ECO:0000313" key="3">
    <source>
        <dbReference type="EMBL" id="OUC46590.1"/>
    </source>
</evidence>
<gene>
    <name evidence="3" type="ORF">D917_07599</name>
</gene>
<evidence type="ECO:0000256" key="2">
    <source>
        <dbReference type="SAM" id="MobiDB-lite"/>
    </source>
</evidence>
<feature type="compositionally biased region" description="Basic and acidic residues" evidence="2">
    <location>
        <begin position="15"/>
        <end position="25"/>
    </location>
</feature>
<keyword evidence="1" id="KW-0175">Coiled coil</keyword>
<comment type="caution">
    <text evidence="3">The sequence shown here is derived from an EMBL/GenBank/DDBJ whole genome shotgun (WGS) entry which is preliminary data.</text>
</comment>
<feature type="coiled-coil region" evidence="1">
    <location>
        <begin position="59"/>
        <end position="86"/>
    </location>
</feature>
<dbReference type="AlphaFoldDB" id="A0A1Y3EP92"/>
<organism evidence="3 4">
    <name type="scientific">Trichinella nativa</name>
    <dbReference type="NCBI Taxonomy" id="6335"/>
    <lineage>
        <taxon>Eukaryota</taxon>
        <taxon>Metazoa</taxon>
        <taxon>Ecdysozoa</taxon>
        <taxon>Nematoda</taxon>
        <taxon>Enoplea</taxon>
        <taxon>Dorylaimia</taxon>
        <taxon>Trichinellida</taxon>
        <taxon>Trichinellidae</taxon>
        <taxon>Trichinella</taxon>
    </lineage>
</organism>
<dbReference type="Proteomes" id="UP000243006">
    <property type="component" value="Unassembled WGS sequence"/>
</dbReference>
<dbReference type="EMBL" id="LVZM01006396">
    <property type="protein sequence ID" value="OUC46590.1"/>
    <property type="molecule type" value="Genomic_DNA"/>
</dbReference>
<proteinExistence type="predicted"/>